<evidence type="ECO:0000256" key="3">
    <source>
        <dbReference type="ARBA" id="ARBA00008061"/>
    </source>
</evidence>
<dbReference type="InterPro" id="IPR013783">
    <property type="entry name" value="Ig-like_fold"/>
</dbReference>
<dbReference type="EC" id="3.2.1.141" evidence="4 13"/>
<comment type="pathway">
    <text evidence="2 14">Glycan biosynthesis; trehalose biosynthesis.</text>
</comment>
<dbReference type="Gene3D" id="2.60.40.10">
    <property type="entry name" value="Immunoglobulins"/>
    <property type="match status" value="1"/>
</dbReference>
<keyword evidence="20" id="KW-1185">Reference proteome</keyword>
<evidence type="ECO:0000256" key="17">
    <source>
        <dbReference type="PIRSR" id="PIRSR006337-3"/>
    </source>
</evidence>
<evidence type="ECO:0000256" key="4">
    <source>
        <dbReference type="ARBA" id="ARBA00012268"/>
    </source>
</evidence>
<comment type="subcellular location">
    <subcellularLocation>
        <location evidence="1 15">Cytoplasm</location>
    </subcellularLocation>
</comment>
<evidence type="ECO:0000256" key="16">
    <source>
        <dbReference type="PIRSR" id="PIRSR006337-2"/>
    </source>
</evidence>
<evidence type="ECO:0000313" key="19">
    <source>
        <dbReference type="EMBL" id="MBB5331191.1"/>
    </source>
</evidence>
<dbReference type="PIRSF" id="PIRSF006337">
    <property type="entry name" value="Trehalose_TreZ"/>
    <property type="match status" value="1"/>
</dbReference>
<evidence type="ECO:0000256" key="12">
    <source>
        <dbReference type="ARBA" id="ARBA00034013"/>
    </source>
</evidence>
<keyword evidence="9 14" id="KW-0326">Glycosidase</keyword>
<protein>
    <recommendedName>
        <fullName evidence="5 13">Malto-oligosyltrehalose trehalohydrolase</fullName>
        <shortName evidence="14">MTHase</shortName>
        <ecNumber evidence="4 13">3.2.1.141</ecNumber>
    </recommendedName>
    <alternativeName>
        <fullName evidence="11 14">4-alpha-D-((1-&gt;4)-alpha-D-glucano)trehalose trehalohydrolase</fullName>
    </alternativeName>
    <alternativeName>
        <fullName evidence="10 14">Maltooligosyl trehalose trehalohydrolase</fullName>
    </alternativeName>
</protein>
<evidence type="ECO:0000313" key="20">
    <source>
        <dbReference type="Proteomes" id="UP000535182"/>
    </source>
</evidence>
<feature type="active site" description="Proton donor" evidence="15">
    <location>
        <position position="284"/>
    </location>
</feature>
<dbReference type="SUPFAM" id="SSF51445">
    <property type="entry name" value="(Trans)glycosidases"/>
    <property type="match status" value="1"/>
</dbReference>
<evidence type="ECO:0000256" key="6">
    <source>
        <dbReference type="ARBA" id="ARBA00022490"/>
    </source>
</evidence>
<dbReference type="Pfam" id="PF00128">
    <property type="entry name" value="Alpha-amylase"/>
    <property type="match status" value="1"/>
</dbReference>
<dbReference type="SMART" id="SM00642">
    <property type="entry name" value="Aamy"/>
    <property type="match status" value="1"/>
</dbReference>
<feature type="binding site" evidence="16">
    <location>
        <begin position="309"/>
        <end position="313"/>
    </location>
    <ligand>
        <name>substrate</name>
    </ligand>
</feature>
<evidence type="ECO:0000256" key="1">
    <source>
        <dbReference type="ARBA" id="ARBA00004496"/>
    </source>
</evidence>
<dbReference type="EMBL" id="JACHEB010000013">
    <property type="protein sequence ID" value="MBB5331191.1"/>
    <property type="molecule type" value="Genomic_DNA"/>
</dbReference>
<feature type="domain" description="Glycosyl hydrolase family 13 catalytic" evidence="18">
    <location>
        <begin position="79"/>
        <end position="447"/>
    </location>
</feature>
<reference evidence="19 20" key="1">
    <citation type="submission" date="2020-08" db="EMBL/GenBank/DDBJ databases">
        <title>Genomic Encyclopedia of Type Strains, Phase IV (KMG-V): Genome sequencing to study the core and pangenomes of soil and plant-associated prokaryotes.</title>
        <authorList>
            <person name="Whitman W."/>
        </authorList>
    </citation>
    <scope>NUCLEOTIDE SEQUENCE [LARGE SCALE GENOMIC DNA]</scope>
    <source>
        <strain evidence="19 20">X5P2</strain>
    </source>
</reference>
<keyword evidence="8" id="KW-0119">Carbohydrate metabolism</keyword>
<sequence>MHEFKVWAPDAQKIGVKIGDATYPMGGPNEHGWWTASVKQAGPGTDYGFVLGDDPKAWPDPRSEWQPDGVHGLSRLYDQTTFAWSDKHWDAMPLARAVIYELHIGTFTPQGTFDSAIERLEYLVELGITHVELMPVAAFPGGYGWGYDGASLFAVTEQYGGPDGLKRLVDACHKRGLAVLLDVVYNHFGPVGNYSGKYGPYITERHHTPWGGAINFEGEGSDEVRRFFCDNALMWMRDYHIDGLRLDAVHEYVDRSAVHFMEQLSSEVKALSKELGRRLVLIAESDLNDPRVVIAAKDGGYGMDAQWSDDFHHSLFTVLMPEGEGKGYYSDFGTFEKLAKALTKNFAQDGSYSNYRRRSHGRPADDLSPHHFLGYIQNHDQVGNRAVGDRVDQTVGIDLAKVAAALVFTAPFIPMIFQGEEFAASTPFLYFADHEDPEMAKAVKNGRRGEFAAFGWNPEDIPDPEDVETFRRSKLEWDEIHQGRHEEMLDWYRKLIQLRRGSVSLNDGSPGHVKARFDERGRLLVMERGAVAVMCNFGSQVAELAHPRDLPLLLASRAGVEIKDGSVILPGESVAILSGEQSRLGS</sequence>
<dbReference type="Proteomes" id="UP000535182">
    <property type="component" value="Unassembled WGS sequence"/>
</dbReference>
<evidence type="ECO:0000259" key="18">
    <source>
        <dbReference type="SMART" id="SM00642"/>
    </source>
</evidence>
<evidence type="ECO:0000256" key="14">
    <source>
        <dbReference type="PIRNR" id="PIRNR006337"/>
    </source>
</evidence>
<feature type="site" description="Transition state stabilizer" evidence="17">
    <location>
        <position position="380"/>
    </location>
</feature>
<dbReference type="InterPro" id="IPR006047">
    <property type="entry name" value="GH13_cat_dom"/>
</dbReference>
<accession>A0A9X0U642</accession>
<dbReference type="Gene3D" id="3.20.20.80">
    <property type="entry name" value="Glycosidases"/>
    <property type="match status" value="1"/>
</dbReference>
<dbReference type="InterPro" id="IPR012768">
    <property type="entry name" value="Trehalose_TreZ"/>
</dbReference>
<evidence type="ECO:0000256" key="9">
    <source>
        <dbReference type="ARBA" id="ARBA00023295"/>
    </source>
</evidence>
<dbReference type="RefSeq" id="WP_183981051.1">
    <property type="nucleotide sequence ID" value="NZ_JACHEB010000013.1"/>
</dbReference>
<evidence type="ECO:0000256" key="2">
    <source>
        <dbReference type="ARBA" id="ARBA00005199"/>
    </source>
</evidence>
<gene>
    <name evidence="19" type="ORF">HDF14_004829</name>
</gene>
<keyword evidence="7 14" id="KW-0378">Hydrolase</keyword>
<dbReference type="GO" id="GO:0005992">
    <property type="term" value="P:trehalose biosynthetic process"/>
    <property type="evidence" value="ECO:0007669"/>
    <property type="project" value="UniProtKB-UniRule"/>
</dbReference>
<comment type="similarity">
    <text evidence="3 14">Belongs to the glycosyl hydrolase 13 family.</text>
</comment>
<feature type="binding site" evidence="16">
    <location>
        <begin position="245"/>
        <end position="250"/>
    </location>
    <ligand>
        <name>substrate</name>
    </ligand>
</feature>
<dbReference type="CDD" id="cd11325">
    <property type="entry name" value="AmyAc_GTHase"/>
    <property type="match status" value="1"/>
</dbReference>
<dbReference type="GO" id="GO:0033942">
    <property type="term" value="F:4-alpha-D-(1-&gt;4)-alpha-D-glucanotrehalose trehalohydrolase activity"/>
    <property type="evidence" value="ECO:0007669"/>
    <property type="project" value="UniProtKB-EC"/>
</dbReference>
<dbReference type="SUPFAM" id="SSF81296">
    <property type="entry name" value="E set domains"/>
    <property type="match status" value="1"/>
</dbReference>
<comment type="caution">
    <text evidence="19">The sequence shown here is derived from an EMBL/GenBank/DDBJ whole genome shotgun (WGS) entry which is preliminary data.</text>
</comment>
<dbReference type="InterPro" id="IPR017853">
    <property type="entry name" value="GH"/>
</dbReference>
<proteinExistence type="inferred from homology"/>
<dbReference type="CDD" id="cd02853">
    <property type="entry name" value="E_set_MTHase_like_N"/>
    <property type="match status" value="1"/>
</dbReference>
<dbReference type="GO" id="GO:0005737">
    <property type="term" value="C:cytoplasm"/>
    <property type="evidence" value="ECO:0007669"/>
    <property type="project" value="UniProtKB-SubCell"/>
</dbReference>
<evidence type="ECO:0000256" key="7">
    <source>
        <dbReference type="ARBA" id="ARBA00022801"/>
    </source>
</evidence>
<comment type="catalytic activity">
    <reaction evidence="12 14">
        <text>hydrolysis of (1-&gt;4)-alpha-D-glucosidic linkage in 4-alpha-D-[(1-&gt;4)-alpha-D-glucanosyl]n trehalose to yield trehalose and (1-&gt;4)-alpha-D-glucan.</text>
        <dbReference type="EC" id="3.2.1.141"/>
    </reaction>
</comment>
<evidence type="ECO:0000256" key="13">
    <source>
        <dbReference type="NCBIfam" id="TIGR02402"/>
    </source>
</evidence>
<evidence type="ECO:0000256" key="11">
    <source>
        <dbReference type="ARBA" id="ARBA00033284"/>
    </source>
</evidence>
<name>A0A9X0U642_9BACT</name>
<dbReference type="PANTHER" id="PTHR43651">
    <property type="entry name" value="1,4-ALPHA-GLUCAN-BRANCHING ENZYME"/>
    <property type="match status" value="1"/>
</dbReference>
<feature type="binding site" evidence="16">
    <location>
        <begin position="379"/>
        <end position="384"/>
    </location>
    <ligand>
        <name>substrate</name>
    </ligand>
</feature>
<feature type="active site" description="Nucleophile" evidence="15">
    <location>
        <position position="247"/>
    </location>
</feature>
<evidence type="ECO:0000256" key="8">
    <source>
        <dbReference type="ARBA" id="ARBA00023277"/>
    </source>
</evidence>
<dbReference type="AlphaFoldDB" id="A0A9X0U642"/>
<organism evidence="19 20">
    <name type="scientific">Tunturiibacter gelidiferens</name>
    <dbReference type="NCBI Taxonomy" id="3069689"/>
    <lineage>
        <taxon>Bacteria</taxon>
        <taxon>Pseudomonadati</taxon>
        <taxon>Acidobacteriota</taxon>
        <taxon>Terriglobia</taxon>
        <taxon>Terriglobales</taxon>
        <taxon>Acidobacteriaceae</taxon>
        <taxon>Tunturiibacter</taxon>
    </lineage>
</organism>
<evidence type="ECO:0000256" key="10">
    <source>
        <dbReference type="ARBA" id="ARBA00032057"/>
    </source>
</evidence>
<evidence type="ECO:0000256" key="15">
    <source>
        <dbReference type="PIRSR" id="PIRSR006337-1"/>
    </source>
</evidence>
<dbReference type="InterPro" id="IPR044901">
    <property type="entry name" value="Trehalose_TreZ_E-set_sf"/>
</dbReference>
<dbReference type="InterPro" id="IPR014756">
    <property type="entry name" value="Ig_E-set"/>
</dbReference>
<keyword evidence="6" id="KW-0963">Cytoplasm</keyword>
<dbReference type="PANTHER" id="PTHR43651:SF11">
    <property type="entry name" value="MALTO-OLIGOSYLTREHALOSE TREHALOHYDROLASE"/>
    <property type="match status" value="1"/>
</dbReference>
<evidence type="ECO:0000256" key="5">
    <source>
        <dbReference type="ARBA" id="ARBA00015938"/>
    </source>
</evidence>
<dbReference type="Gene3D" id="1.10.10.760">
    <property type="entry name" value="E-set domains of sugar-utilizing enzymes"/>
    <property type="match status" value="1"/>
</dbReference>
<dbReference type="NCBIfam" id="TIGR02402">
    <property type="entry name" value="trehalose_TreZ"/>
    <property type="match status" value="1"/>
</dbReference>